<feature type="region of interest" description="Disordered" evidence="2">
    <location>
        <begin position="101"/>
        <end position="149"/>
    </location>
</feature>
<keyword evidence="4" id="KW-1185">Reference proteome</keyword>
<dbReference type="OrthoDB" id="1113053at2759"/>
<feature type="coiled-coil region" evidence="1">
    <location>
        <begin position="61"/>
        <end position="88"/>
    </location>
</feature>
<evidence type="ECO:0000256" key="1">
    <source>
        <dbReference type="SAM" id="Coils"/>
    </source>
</evidence>
<comment type="caution">
    <text evidence="3">The sequence shown here is derived from an EMBL/GenBank/DDBJ whole genome shotgun (WGS) entry which is preliminary data.</text>
</comment>
<keyword evidence="1" id="KW-0175">Coiled coil</keyword>
<evidence type="ECO:0000256" key="2">
    <source>
        <dbReference type="SAM" id="MobiDB-lite"/>
    </source>
</evidence>
<reference evidence="3 4" key="1">
    <citation type="submission" date="2020-02" db="EMBL/GenBank/DDBJ databases">
        <authorList>
            <person name="Ma Q."/>
            <person name="Huang Y."/>
            <person name="Song X."/>
            <person name="Pei D."/>
        </authorList>
    </citation>
    <scope>NUCLEOTIDE SEQUENCE [LARGE SCALE GENOMIC DNA]</scope>
    <source>
        <strain evidence="3">Sxm20200214</strain>
        <tissue evidence="3">Leaf</tissue>
    </source>
</reference>
<organism evidence="3 4">
    <name type="scientific">Brassica carinata</name>
    <name type="common">Ethiopian mustard</name>
    <name type="synonym">Abyssinian cabbage</name>
    <dbReference type="NCBI Taxonomy" id="52824"/>
    <lineage>
        <taxon>Eukaryota</taxon>
        <taxon>Viridiplantae</taxon>
        <taxon>Streptophyta</taxon>
        <taxon>Embryophyta</taxon>
        <taxon>Tracheophyta</taxon>
        <taxon>Spermatophyta</taxon>
        <taxon>Magnoliopsida</taxon>
        <taxon>eudicotyledons</taxon>
        <taxon>Gunneridae</taxon>
        <taxon>Pentapetalae</taxon>
        <taxon>rosids</taxon>
        <taxon>malvids</taxon>
        <taxon>Brassicales</taxon>
        <taxon>Brassicaceae</taxon>
        <taxon>Brassiceae</taxon>
        <taxon>Brassica</taxon>
    </lineage>
</organism>
<name>A0A8X7W6H4_BRACI</name>
<evidence type="ECO:0000313" key="3">
    <source>
        <dbReference type="EMBL" id="KAG2323285.1"/>
    </source>
</evidence>
<accession>A0A8X7W6H4</accession>
<dbReference type="Proteomes" id="UP000886595">
    <property type="component" value="Unassembled WGS sequence"/>
</dbReference>
<dbReference type="EMBL" id="JAAMPC010000003">
    <property type="protein sequence ID" value="KAG2323285.1"/>
    <property type="molecule type" value="Genomic_DNA"/>
</dbReference>
<gene>
    <name evidence="3" type="ORF">Bca52824_016498</name>
</gene>
<protein>
    <submittedName>
        <fullName evidence="3">Uncharacterized protein</fullName>
    </submittedName>
</protein>
<proteinExistence type="predicted"/>
<evidence type="ECO:0000313" key="4">
    <source>
        <dbReference type="Proteomes" id="UP000886595"/>
    </source>
</evidence>
<dbReference type="AlphaFoldDB" id="A0A8X7W6H4"/>
<sequence length="149" mass="16781">MQNIIHQERSECSRPASHELQNAKNLDLADLPTAVLNSAREEIREYMNQYYNCLDPTESAARKARLRVSEEQREIEEVANQMARKSLEMQRMELPEVQHDTTLGRIPALSRLGPSIEPVSSLDRLGPLESPQDANSPLSAPPPQKKKPG</sequence>